<comment type="caution">
    <text evidence="6">The sequence shown here is derived from an EMBL/GenBank/DDBJ whole genome shotgun (WGS) entry which is preliminary data.</text>
</comment>
<evidence type="ECO:0000259" key="5">
    <source>
        <dbReference type="PROSITE" id="PS50893"/>
    </source>
</evidence>
<dbReference type="PANTHER" id="PTHR43776:SF7">
    <property type="entry name" value="D,D-DIPEPTIDE TRANSPORT ATP-BINDING PROTEIN DDPF-RELATED"/>
    <property type="match status" value="1"/>
</dbReference>
<dbReference type="InterPro" id="IPR003593">
    <property type="entry name" value="AAA+_ATPase"/>
</dbReference>
<dbReference type="GO" id="GO:0055085">
    <property type="term" value="P:transmembrane transport"/>
    <property type="evidence" value="ECO:0007669"/>
    <property type="project" value="UniProtKB-ARBA"/>
</dbReference>
<organism evidence="6 7">
    <name type="scientific">Nocardiopsis metallicus</name>
    <dbReference type="NCBI Taxonomy" id="179819"/>
    <lineage>
        <taxon>Bacteria</taxon>
        <taxon>Bacillati</taxon>
        <taxon>Actinomycetota</taxon>
        <taxon>Actinomycetes</taxon>
        <taxon>Streptosporangiales</taxon>
        <taxon>Nocardiopsidaceae</taxon>
        <taxon>Nocardiopsis</taxon>
    </lineage>
</organism>
<dbReference type="GO" id="GO:0015833">
    <property type="term" value="P:peptide transport"/>
    <property type="evidence" value="ECO:0007669"/>
    <property type="project" value="InterPro"/>
</dbReference>
<dbReference type="EMBL" id="JACHDO010000001">
    <property type="protein sequence ID" value="MBB5492503.1"/>
    <property type="molecule type" value="Genomic_DNA"/>
</dbReference>
<evidence type="ECO:0000256" key="2">
    <source>
        <dbReference type="ARBA" id="ARBA00022448"/>
    </source>
</evidence>
<dbReference type="SMART" id="SM00382">
    <property type="entry name" value="AAA"/>
    <property type="match status" value="2"/>
</dbReference>
<proteinExistence type="inferred from homology"/>
<dbReference type="GO" id="GO:0016887">
    <property type="term" value="F:ATP hydrolysis activity"/>
    <property type="evidence" value="ECO:0007669"/>
    <property type="project" value="InterPro"/>
</dbReference>
<dbReference type="AlphaFoldDB" id="A0A840WAT2"/>
<dbReference type="RefSeq" id="WP_376769928.1">
    <property type="nucleotide sequence ID" value="NZ_BAAAKM010000050.1"/>
</dbReference>
<keyword evidence="3" id="KW-0547">Nucleotide-binding</keyword>
<dbReference type="PROSITE" id="PS00211">
    <property type="entry name" value="ABC_TRANSPORTER_1"/>
    <property type="match status" value="2"/>
</dbReference>
<reference evidence="6 7" key="1">
    <citation type="submission" date="2020-08" db="EMBL/GenBank/DDBJ databases">
        <title>Sequencing the genomes of 1000 actinobacteria strains.</title>
        <authorList>
            <person name="Klenk H.-P."/>
        </authorList>
    </citation>
    <scope>NUCLEOTIDE SEQUENCE [LARGE SCALE GENOMIC DNA]</scope>
    <source>
        <strain evidence="6 7">DSM 44598</strain>
    </source>
</reference>
<dbReference type="Proteomes" id="UP000579647">
    <property type="component" value="Unassembled WGS sequence"/>
</dbReference>
<dbReference type="NCBIfam" id="NF007739">
    <property type="entry name" value="PRK10419.1"/>
    <property type="match status" value="2"/>
</dbReference>
<dbReference type="GO" id="GO:0005524">
    <property type="term" value="F:ATP binding"/>
    <property type="evidence" value="ECO:0007669"/>
    <property type="project" value="UniProtKB-KW"/>
</dbReference>
<dbReference type="InterPro" id="IPR017871">
    <property type="entry name" value="ABC_transporter-like_CS"/>
</dbReference>
<dbReference type="InterPro" id="IPR050319">
    <property type="entry name" value="ABC_transp_ATP-bind"/>
</dbReference>
<keyword evidence="7" id="KW-1185">Reference proteome</keyword>
<name>A0A840WAT2_9ACTN</name>
<dbReference type="SUPFAM" id="SSF52540">
    <property type="entry name" value="P-loop containing nucleoside triphosphate hydrolases"/>
    <property type="match status" value="2"/>
</dbReference>
<dbReference type="InterPro" id="IPR027417">
    <property type="entry name" value="P-loop_NTPase"/>
</dbReference>
<sequence length="576" mass="62069">MTGNENYEGAQYHGPGGYHGSGDDQTVLVVDGLTVIGRPSDVEIISGVSITVRRGEILGLVGESGSGKTTLGLSLLAHCKRGTEIVGGHLVVGGQDLAGLTERGVRELRGRAVAYIPQSPASALNPALRLGVQLSEALHDASLSGTEVMERVREVLREVALPDDDAFLRRYPHQLSGGQQQRVAIAMAFVGRPDVIVLDEPTTGLDVTTQAHVLETIRSMTRDYGTAGVYISHDMAVVADLADDIAVMYRGEVVERGRAADVLSDPQHSYTRQLLMAVPLLKTSGHEEAESEEEEPLLRISDLAAGYGRTQVLTGINVSVSRGECVALLGESGSGKTTLSRSVAGLHHQFTGEILFDGVPLATSSYRRTAEQRRRVQYVFQNPYEALNPRKRVREQILGPYRHLVGKPADPDGVVAEALERAALPASYADRFPEQLSGGERQRVCIARAVATGPDLLVCDEITSALDVSVQAEIVKLLRNLQDQGMSLLFVTHNIALVSNIADRVAILNKGEIVEYGPVGEVMSSPQHEYTRALIADTTDFELSFPGAPERLGLDVEDRLDVSIQKALGTAEGRWP</sequence>
<dbReference type="InterPro" id="IPR003439">
    <property type="entry name" value="ABC_transporter-like_ATP-bd"/>
</dbReference>
<dbReference type="Pfam" id="PF00005">
    <property type="entry name" value="ABC_tran"/>
    <property type="match status" value="2"/>
</dbReference>
<dbReference type="CDD" id="cd03257">
    <property type="entry name" value="ABC_NikE_OppD_transporters"/>
    <property type="match status" value="2"/>
</dbReference>
<evidence type="ECO:0000256" key="4">
    <source>
        <dbReference type="ARBA" id="ARBA00022840"/>
    </source>
</evidence>
<dbReference type="Gene3D" id="3.40.50.300">
    <property type="entry name" value="P-loop containing nucleotide triphosphate hydrolases"/>
    <property type="match status" value="2"/>
</dbReference>
<dbReference type="Pfam" id="PF08352">
    <property type="entry name" value="oligo_HPY"/>
    <property type="match status" value="2"/>
</dbReference>
<evidence type="ECO:0000256" key="3">
    <source>
        <dbReference type="ARBA" id="ARBA00022741"/>
    </source>
</evidence>
<dbReference type="InterPro" id="IPR013563">
    <property type="entry name" value="Oligopep_ABC_C"/>
</dbReference>
<evidence type="ECO:0000313" key="6">
    <source>
        <dbReference type="EMBL" id="MBB5492503.1"/>
    </source>
</evidence>
<keyword evidence="2" id="KW-0813">Transport</keyword>
<comment type="similarity">
    <text evidence="1">Belongs to the ABC transporter superfamily.</text>
</comment>
<evidence type="ECO:0000313" key="7">
    <source>
        <dbReference type="Proteomes" id="UP000579647"/>
    </source>
</evidence>
<gene>
    <name evidence="6" type="ORF">HNR07_003640</name>
</gene>
<dbReference type="PANTHER" id="PTHR43776">
    <property type="entry name" value="TRANSPORT ATP-BINDING PROTEIN"/>
    <property type="match status" value="1"/>
</dbReference>
<feature type="domain" description="ABC transporter" evidence="5">
    <location>
        <begin position="298"/>
        <end position="535"/>
    </location>
</feature>
<evidence type="ECO:0000256" key="1">
    <source>
        <dbReference type="ARBA" id="ARBA00005417"/>
    </source>
</evidence>
<accession>A0A840WAT2</accession>
<dbReference type="PROSITE" id="PS50893">
    <property type="entry name" value="ABC_TRANSPORTER_2"/>
    <property type="match status" value="2"/>
</dbReference>
<keyword evidence="4 6" id="KW-0067">ATP-binding</keyword>
<feature type="domain" description="ABC transporter" evidence="5">
    <location>
        <begin position="28"/>
        <end position="275"/>
    </location>
</feature>
<protein>
    <submittedName>
        <fullName evidence="6">Peptide/nickel transport system ATP-binding protein</fullName>
    </submittedName>
</protein>